<dbReference type="PANTHER" id="PTHR37984">
    <property type="entry name" value="PROTEIN CBG26694"/>
    <property type="match status" value="1"/>
</dbReference>
<keyword evidence="7" id="KW-0175">Coiled coil</keyword>
<dbReference type="GO" id="GO:0003964">
    <property type="term" value="F:RNA-directed DNA polymerase activity"/>
    <property type="evidence" value="ECO:0007669"/>
    <property type="project" value="UniProtKB-KW"/>
</dbReference>
<evidence type="ECO:0000259" key="9">
    <source>
        <dbReference type="Pfam" id="PF24626"/>
    </source>
</evidence>
<evidence type="ECO:0000313" key="10">
    <source>
        <dbReference type="EMBL" id="PKI78148.1"/>
    </source>
</evidence>
<dbReference type="Proteomes" id="UP000233551">
    <property type="component" value="Unassembled WGS sequence"/>
</dbReference>
<dbReference type="CDD" id="cd09274">
    <property type="entry name" value="RNase_HI_RT_Ty3"/>
    <property type="match status" value="1"/>
</dbReference>
<dbReference type="InterPro" id="IPR050951">
    <property type="entry name" value="Retrovirus_Pol_polyprotein"/>
</dbReference>
<dbReference type="InterPro" id="IPR056924">
    <property type="entry name" value="SH3_Tf2-1"/>
</dbReference>
<keyword evidence="6" id="KW-0695">RNA-directed DNA polymerase</keyword>
<feature type="domain" description="Tf2-1-like SH3-like" evidence="9">
    <location>
        <begin position="310"/>
        <end position="371"/>
    </location>
</feature>
<evidence type="ECO:0000256" key="7">
    <source>
        <dbReference type="SAM" id="Coils"/>
    </source>
</evidence>
<keyword evidence="3" id="KW-0540">Nuclease</keyword>
<evidence type="ECO:0000256" key="3">
    <source>
        <dbReference type="ARBA" id="ARBA00022722"/>
    </source>
</evidence>
<keyword evidence="4" id="KW-0255">Endonuclease</keyword>
<reference evidence="10 11" key="1">
    <citation type="submission" date="2017-11" db="EMBL/GenBank/DDBJ databases">
        <title>De-novo sequencing of pomegranate (Punica granatum L.) genome.</title>
        <authorList>
            <person name="Akparov Z."/>
            <person name="Amiraslanov A."/>
            <person name="Hajiyeva S."/>
            <person name="Abbasov M."/>
            <person name="Kaur K."/>
            <person name="Hamwieh A."/>
            <person name="Solovyev V."/>
            <person name="Salamov A."/>
            <person name="Braich B."/>
            <person name="Kosarev P."/>
            <person name="Mahmoud A."/>
            <person name="Hajiyev E."/>
            <person name="Babayeva S."/>
            <person name="Izzatullayeva V."/>
            <person name="Mammadov A."/>
            <person name="Mammadov A."/>
            <person name="Sharifova S."/>
            <person name="Ojaghi J."/>
            <person name="Eynullazada K."/>
            <person name="Bayramov B."/>
            <person name="Abdulazimova A."/>
            <person name="Shahmuradov I."/>
        </authorList>
    </citation>
    <scope>NUCLEOTIDE SEQUENCE [LARGE SCALE GENOMIC DNA]</scope>
    <source>
        <strain evidence="11">cv. AG2017</strain>
        <tissue evidence="10">Leaf</tissue>
    </source>
</reference>
<dbReference type="InterPro" id="IPR041373">
    <property type="entry name" value="RT_RNaseH"/>
</dbReference>
<dbReference type="PANTHER" id="PTHR37984:SF5">
    <property type="entry name" value="PROTEIN NYNRIN-LIKE"/>
    <property type="match status" value="1"/>
</dbReference>
<dbReference type="InterPro" id="IPR043502">
    <property type="entry name" value="DNA/RNA_pol_sf"/>
</dbReference>
<keyword evidence="1" id="KW-0808">Transferase</keyword>
<protein>
    <submittedName>
        <fullName evidence="10">Uncharacterized protein</fullName>
    </submittedName>
</protein>
<keyword evidence="5" id="KW-0378">Hydrolase</keyword>
<dbReference type="STRING" id="22663.A0A2I0LBU6"/>
<evidence type="ECO:0000256" key="5">
    <source>
        <dbReference type="ARBA" id="ARBA00022801"/>
    </source>
</evidence>
<sequence>MGGETKLLSLARFEEELSKSQLVYVLIGKEVATEVTISTAVAPLVSEFIDVFPNELPDGLPPLHNIQHQIDLELGAALPNKPHYRMSPSEHEELRRRVEELLAKGHVRESLSPCAVPALLTPKKDGSWRMFVDSRAINKLRDASKVGIGAVLSQNYISVAYFSEKLFGAKLNYSTYDVEFYVVVQAVKYWQHYLFHWEFVLYTDREALKYLHRQDKVSPWHATWITYLQCFTFVVKHEAGVTNRVANALSRMSNFLVNMRIETRVHGKAAGFIHRLQEIHEAVKNNLEKAAGKYKAAANRMIRHMEFEIGDFVWAVLTKDCFLADDYHKLAVRKIGPMEVVEKINSNAYRRKLSSHIRAADMFNVKHMIPYVGDSLDDDDSRTNSLYPWENDAIEDVTNRYLEKIRL</sequence>
<evidence type="ECO:0000256" key="2">
    <source>
        <dbReference type="ARBA" id="ARBA00022695"/>
    </source>
</evidence>
<evidence type="ECO:0000256" key="1">
    <source>
        <dbReference type="ARBA" id="ARBA00022679"/>
    </source>
</evidence>
<proteinExistence type="predicted"/>
<keyword evidence="11" id="KW-1185">Reference proteome</keyword>
<dbReference type="Gene3D" id="3.10.10.10">
    <property type="entry name" value="HIV Type 1 Reverse Transcriptase, subunit A, domain 1"/>
    <property type="match status" value="1"/>
</dbReference>
<dbReference type="Pfam" id="PF17917">
    <property type="entry name" value="RT_RNaseH"/>
    <property type="match status" value="1"/>
</dbReference>
<accession>A0A2I0LBU6</accession>
<evidence type="ECO:0000256" key="4">
    <source>
        <dbReference type="ARBA" id="ARBA00022759"/>
    </source>
</evidence>
<dbReference type="GO" id="GO:0016787">
    <property type="term" value="F:hydrolase activity"/>
    <property type="evidence" value="ECO:0007669"/>
    <property type="project" value="UniProtKB-KW"/>
</dbReference>
<keyword evidence="2" id="KW-0548">Nucleotidyltransferase</keyword>
<dbReference type="SUPFAM" id="SSF56672">
    <property type="entry name" value="DNA/RNA polymerases"/>
    <property type="match status" value="1"/>
</dbReference>
<feature type="domain" description="Reverse transcriptase RNase H-like" evidence="8">
    <location>
        <begin position="142"/>
        <end position="231"/>
    </location>
</feature>
<name>A0A2I0LBU6_PUNGR</name>
<dbReference type="EMBL" id="PGOL01000060">
    <property type="protein sequence ID" value="PKI78148.1"/>
    <property type="molecule type" value="Genomic_DNA"/>
</dbReference>
<comment type="caution">
    <text evidence="10">The sequence shown here is derived from an EMBL/GenBank/DDBJ whole genome shotgun (WGS) entry which is preliminary data.</text>
</comment>
<dbReference type="Pfam" id="PF24626">
    <property type="entry name" value="SH3_Tf2-1"/>
    <property type="match status" value="1"/>
</dbReference>
<evidence type="ECO:0000259" key="8">
    <source>
        <dbReference type="Pfam" id="PF17917"/>
    </source>
</evidence>
<evidence type="ECO:0000256" key="6">
    <source>
        <dbReference type="ARBA" id="ARBA00022918"/>
    </source>
</evidence>
<gene>
    <name evidence="10" type="ORF">CRG98_001476</name>
</gene>
<dbReference type="AlphaFoldDB" id="A0A2I0LBU6"/>
<dbReference type="GO" id="GO:0004519">
    <property type="term" value="F:endonuclease activity"/>
    <property type="evidence" value="ECO:0007669"/>
    <property type="project" value="UniProtKB-KW"/>
</dbReference>
<feature type="coiled-coil region" evidence="7">
    <location>
        <begin position="273"/>
        <end position="300"/>
    </location>
</feature>
<organism evidence="10 11">
    <name type="scientific">Punica granatum</name>
    <name type="common">Pomegranate</name>
    <dbReference type="NCBI Taxonomy" id="22663"/>
    <lineage>
        <taxon>Eukaryota</taxon>
        <taxon>Viridiplantae</taxon>
        <taxon>Streptophyta</taxon>
        <taxon>Embryophyta</taxon>
        <taxon>Tracheophyta</taxon>
        <taxon>Spermatophyta</taxon>
        <taxon>Magnoliopsida</taxon>
        <taxon>eudicotyledons</taxon>
        <taxon>Gunneridae</taxon>
        <taxon>Pentapetalae</taxon>
        <taxon>rosids</taxon>
        <taxon>malvids</taxon>
        <taxon>Myrtales</taxon>
        <taxon>Lythraceae</taxon>
        <taxon>Punica</taxon>
    </lineage>
</organism>
<evidence type="ECO:0000313" key="11">
    <source>
        <dbReference type="Proteomes" id="UP000233551"/>
    </source>
</evidence>